<dbReference type="AlphaFoldDB" id="A0A8H5EUA7"/>
<dbReference type="InterPro" id="IPR038955">
    <property type="entry name" value="PriA/CPL1_fungi"/>
</dbReference>
<dbReference type="InterPro" id="IPR048661">
    <property type="entry name" value="CPL1-like"/>
</dbReference>
<keyword evidence="2" id="KW-0732">Signal</keyword>
<dbReference type="PANTHER" id="PTHR35192">
    <property type="entry name" value="PROTEIN, PUTATIVE-RELATED"/>
    <property type="match status" value="1"/>
</dbReference>
<comment type="caution">
    <text evidence="4">The sequence shown here is derived from an EMBL/GenBank/DDBJ whole genome shotgun (WGS) entry which is preliminary data.</text>
</comment>
<reference evidence="4 5" key="1">
    <citation type="journal article" date="2020" name="ISME J.">
        <title>Uncovering the hidden diversity of litter-decomposition mechanisms in mushroom-forming fungi.</title>
        <authorList>
            <person name="Floudas D."/>
            <person name="Bentzer J."/>
            <person name="Ahren D."/>
            <person name="Johansson T."/>
            <person name="Persson P."/>
            <person name="Tunlid A."/>
        </authorList>
    </citation>
    <scope>NUCLEOTIDE SEQUENCE [LARGE SCALE GENOMIC DNA]</scope>
    <source>
        <strain evidence="4 5">CBS 101986</strain>
    </source>
</reference>
<dbReference type="PANTHER" id="PTHR35192:SF2">
    <property type="entry name" value="APPLE DOMAIN-CONTAINING PROTEIN"/>
    <property type="match status" value="1"/>
</dbReference>
<evidence type="ECO:0000313" key="5">
    <source>
        <dbReference type="Proteomes" id="UP000567179"/>
    </source>
</evidence>
<evidence type="ECO:0000256" key="1">
    <source>
        <dbReference type="SAM" id="MobiDB-lite"/>
    </source>
</evidence>
<evidence type="ECO:0000313" key="4">
    <source>
        <dbReference type="EMBL" id="KAF5312627.1"/>
    </source>
</evidence>
<accession>A0A8H5EUA7</accession>
<name>A0A8H5EUA7_9AGAR</name>
<dbReference type="EMBL" id="JAACJJ010000056">
    <property type="protein sequence ID" value="KAF5312627.1"/>
    <property type="molecule type" value="Genomic_DNA"/>
</dbReference>
<dbReference type="Proteomes" id="UP000567179">
    <property type="component" value="Unassembled WGS sequence"/>
</dbReference>
<protein>
    <recommendedName>
        <fullName evidence="3">Protein CPL1-like domain-containing protein</fullName>
    </recommendedName>
</protein>
<keyword evidence="5" id="KW-1185">Reference proteome</keyword>
<gene>
    <name evidence="4" type="ORF">D9619_002638</name>
</gene>
<dbReference type="OrthoDB" id="439917at2759"/>
<feature type="signal peptide" evidence="2">
    <location>
        <begin position="1"/>
        <end position="19"/>
    </location>
</feature>
<evidence type="ECO:0000259" key="3">
    <source>
        <dbReference type="Pfam" id="PF21671"/>
    </source>
</evidence>
<organism evidence="4 5">
    <name type="scientific">Psilocybe cf. subviscida</name>
    <dbReference type="NCBI Taxonomy" id="2480587"/>
    <lineage>
        <taxon>Eukaryota</taxon>
        <taxon>Fungi</taxon>
        <taxon>Dikarya</taxon>
        <taxon>Basidiomycota</taxon>
        <taxon>Agaricomycotina</taxon>
        <taxon>Agaricomycetes</taxon>
        <taxon>Agaricomycetidae</taxon>
        <taxon>Agaricales</taxon>
        <taxon>Agaricineae</taxon>
        <taxon>Strophariaceae</taxon>
        <taxon>Psilocybe</taxon>
    </lineage>
</organism>
<feature type="region of interest" description="Disordered" evidence="1">
    <location>
        <begin position="32"/>
        <end position="102"/>
    </location>
</feature>
<proteinExistence type="predicted"/>
<dbReference type="Pfam" id="PF21671">
    <property type="entry name" value="CPL1-like"/>
    <property type="match status" value="1"/>
</dbReference>
<evidence type="ECO:0000256" key="2">
    <source>
        <dbReference type="SAM" id="SignalP"/>
    </source>
</evidence>
<feature type="chain" id="PRO_5034552199" description="Protein CPL1-like domain-containing protein" evidence="2">
    <location>
        <begin position="20"/>
        <end position="206"/>
    </location>
</feature>
<sequence>MTVFARSLIGLTLALSVFAVSVTEPDAVTATRVARGGGGNNGNSGGGPYGPGGGSNNGGHDGPGGPHGPGSGNGGGNHGGGGGGKPHHPEPSHRPPPRPYRRALDTLHGAQIADEICPGDAYGCPIAPAGSLSSLPNGLDDWVNQGFYCVDRTADLTDCGGCAALDAKHDCTRITGAKSVSCVSGSCVVDSCLPNFTLDSNSCTAN</sequence>
<feature type="domain" description="Protein CPL1-like" evidence="3">
    <location>
        <begin position="148"/>
        <end position="201"/>
    </location>
</feature>
<feature type="compositionally biased region" description="Gly residues" evidence="1">
    <location>
        <begin position="35"/>
        <end position="84"/>
    </location>
</feature>